<organism evidence="1 2">
    <name type="scientific">Brenthis ino</name>
    <name type="common">lesser marbled fritillary</name>
    <dbReference type="NCBI Taxonomy" id="405034"/>
    <lineage>
        <taxon>Eukaryota</taxon>
        <taxon>Metazoa</taxon>
        <taxon>Ecdysozoa</taxon>
        <taxon>Arthropoda</taxon>
        <taxon>Hexapoda</taxon>
        <taxon>Insecta</taxon>
        <taxon>Pterygota</taxon>
        <taxon>Neoptera</taxon>
        <taxon>Endopterygota</taxon>
        <taxon>Lepidoptera</taxon>
        <taxon>Glossata</taxon>
        <taxon>Ditrysia</taxon>
        <taxon>Papilionoidea</taxon>
        <taxon>Nymphalidae</taxon>
        <taxon>Heliconiinae</taxon>
        <taxon>Argynnini</taxon>
        <taxon>Brenthis</taxon>
    </lineage>
</organism>
<accession>A0A8J9VVX3</accession>
<gene>
    <name evidence="1" type="ORF">BINO364_LOCUS16347</name>
</gene>
<protein>
    <submittedName>
        <fullName evidence="1">Uncharacterized protein</fullName>
    </submittedName>
</protein>
<dbReference type="OrthoDB" id="10515271at2759"/>
<proteinExistence type="predicted"/>
<feature type="non-terminal residue" evidence="1">
    <location>
        <position position="74"/>
    </location>
</feature>
<evidence type="ECO:0000313" key="1">
    <source>
        <dbReference type="EMBL" id="CAH0731483.1"/>
    </source>
</evidence>
<keyword evidence="2" id="KW-1185">Reference proteome</keyword>
<evidence type="ECO:0000313" key="2">
    <source>
        <dbReference type="Proteomes" id="UP000838878"/>
    </source>
</evidence>
<reference evidence="1" key="1">
    <citation type="submission" date="2021-12" db="EMBL/GenBank/DDBJ databases">
        <authorList>
            <person name="Martin H S."/>
        </authorList>
    </citation>
    <scope>NUCLEOTIDE SEQUENCE</scope>
</reference>
<sequence length="74" mass="8352">MNVYHTVRTKVYKSNIPLDKLVLKLNFGLYKYFGREARDSVFALDTGSSGDCRKLKEKSIATPRTCPHAELGTT</sequence>
<dbReference type="EMBL" id="OV170229">
    <property type="protein sequence ID" value="CAH0731483.1"/>
    <property type="molecule type" value="Genomic_DNA"/>
</dbReference>
<dbReference type="AlphaFoldDB" id="A0A8J9VVX3"/>
<dbReference type="Proteomes" id="UP000838878">
    <property type="component" value="Chromosome 9"/>
</dbReference>
<name>A0A8J9VVX3_9NEOP</name>